<dbReference type="AlphaFoldDB" id="A0A2H3GZ84"/>
<dbReference type="InterPro" id="IPR051609">
    <property type="entry name" value="NmrA/Isoflavone_reductase-like"/>
</dbReference>
<dbReference type="SUPFAM" id="SSF51735">
    <property type="entry name" value="NAD(P)-binding Rossmann-fold domains"/>
    <property type="match status" value="1"/>
</dbReference>
<sequence length="211" mass="23779">MLVLVTGVTGNLGLYLIESLSSRGHKVRGLGRSPDKLTEEQRLKLESFVKIQNYWNVDALDRACNGVDAVICAYAGTPPIWLLTGGLTEVYFSVPGYGNFSPAYNGLWDPENKTVDIWGTGYEKWDLTTEKDAAEFSAAVIERDDATEGGFWELYSGAYLPCELAKIYKEVRGIEITFKERGSLDDLRKLAYSMREQKPYNDYYGFIGLFY</sequence>
<dbReference type="PANTHER" id="PTHR47706:SF9">
    <property type="entry name" value="NMRA-LIKE DOMAIN-CONTAINING PROTEIN-RELATED"/>
    <property type="match status" value="1"/>
</dbReference>
<comment type="similarity">
    <text evidence="1">Belongs to the NmrA-type oxidoreductase family. Isoflavone reductase subfamily.</text>
</comment>
<dbReference type="Proteomes" id="UP000219602">
    <property type="component" value="Chromosome 9"/>
</dbReference>
<dbReference type="InterPro" id="IPR036291">
    <property type="entry name" value="NAD(P)-bd_dom_sf"/>
</dbReference>
<protein>
    <recommendedName>
        <fullName evidence="4">NAD(P)-binding domain-containing protein</fullName>
    </recommendedName>
</protein>
<evidence type="ECO:0000313" key="6">
    <source>
        <dbReference type="Proteomes" id="UP000219602"/>
    </source>
</evidence>
<feature type="domain" description="NAD(P)-binding" evidence="4">
    <location>
        <begin position="7"/>
        <end position="77"/>
    </location>
</feature>
<evidence type="ECO:0000259" key="4">
    <source>
        <dbReference type="Pfam" id="PF13460"/>
    </source>
</evidence>
<dbReference type="Pfam" id="PF13460">
    <property type="entry name" value="NAD_binding_10"/>
    <property type="match status" value="1"/>
</dbReference>
<proteinExistence type="inferred from homology"/>
<name>A0A2H3GZ84_FUSOX</name>
<dbReference type="InterPro" id="IPR016040">
    <property type="entry name" value="NAD(P)-bd_dom"/>
</dbReference>
<dbReference type="EMBL" id="MABQ02000007">
    <property type="protein sequence ID" value="PCD30459.1"/>
    <property type="molecule type" value="Genomic_DNA"/>
</dbReference>
<keyword evidence="2" id="KW-0521">NADP</keyword>
<dbReference type="Gene3D" id="3.40.50.720">
    <property type="entry name" value="NAD(P)-binding Rossmann-like Domain"/>
    <property type="match status" value="2"/>
</dbReference>
<organism evidence="5 6">
    <name type="scientific">Fusarium oxysporum f. sp. radicis-cucumerinum</name>
    <dbReference type="NCBI Taxonomy" id="327505"/>
    <lineage>
        <taxon>Eukaryota</taxon>
        <taxon>Fungi</taxon>
        <taxon>Dikarya</taxon>
        <taxon>Ascomycota</taxon>
        <taxon>Pezizomycotina</taxon>
        <taxon>Sordariomycetes</taxon>
        <taxon>Hypocreomycetidae</taxon>
        <taxon>Hypocreales</taxon>
        <taxon>Nectriaceae</taxon>
        <taxon>Fusarium</taxon>
        <taxon>Fusarium oxysporum species complex</taxon>
    </lineage>
</organism>
<dbReference type="GO" id="GO:0016491">
    <property type="term" value="F:oxidoreductase activity"/>
    <property type="evidence" value="ECO:0007669"/>
    <property type="project" value="UniProtKB-KW"/>
</dbReference>
<keyword evidence="3" id="KW-0560">Oxidoreductase</keyword>
<dbReference type="STRING" id="327505.A0A2H3GZ84"/>
<evidence type="ECO:0000313" key="5">
    <source>
        <dbReference type="EMBL" id="PCD30459.1"/>
    </source>
</evidence>
<evidence type="ECO:0000256" key="2">
    <source>
        <dbReference type="ARBA" id="ARBA00022857"/>
    </source>
</evidence>
<gene>
    <name evidence="5" type="ORF">AU210_010140</name>
</gene>
<reference evidence="5 6" key="2">
    <citation type="journal article" date="2017" name="Sci. Rep.">
        <title>A mobile pathogenicity chromosome in Fusarium oxysporum for infection of multiple cucurbit species.</title>
        <authorList>
            <person name="van Dam P."/>
            <person name="Fokkens L."/>
            <person name="Ayukawa Y."/>
            <person name="van der Gragt M."/>
            <person name="Ter Horst A."/>
            <person name="Brankovics B."/>
            <person name="Houterman P.M."/>
            <person name="Arie T."/>
            <person name="Rep M."/>
        </authorList>
    </citation>
    <scope>NUCLEOTIDE SEQUENCE [LARGE SCALE GENOMIC DNA]</scope>
    <source>
        <strain evidence="5 6">Forc016</strain>
    </source>
</reference>
<reference evidence="5 6" key="1">
    <citation type="journal article" date="2016" name="Environ. Microbiol.">
        <title>Effector profiles distinguish formae speciales of Fusarium oxysporum.</title>
        <authorList>
            <person name="van Dam P."/>
            <person name="Fokkens L."/>
            <person name="Schmidt S.M."/>
            <person name="Linmans J.H."/>
            <person name="Kistler H.C."/>
            <person name="Ma L.J."/>
            <person name="Rep M."/>
        </authorList>
    </citation>
    <scope>NUCLEOTIDE SEQUENCE [LARGE SCALE GENOMIC DNA]</scope>
    <source>
        <strain evidence="5 6">Forc016</strain>
    </source>
</reference>
<evidence type="ECO:0000256" key="1">
    <source>
        <dbReference type="ARBA" id="ARBA00005725"/>
    </source>
</evidence>
<evidence type="ECO:0000256" key="3">
    <source>
        <dbReference type="ARBA" id="ARBA00023002"/>
    </source>
</evidence>
<comment type="caution">
    <text evidence="5">The sequence shown here is derived from an EMBL/GenBank/DDBJ whole genome shotgun (WGS) entry which is preliminary data.</text>
</comment>
<accession>A0A2H3GZ84</accession>
<dbReference type="PANTHER" id="PTHR47706">
    <property type="entry name" value="NMRA-LIKE FAMILY PROTEIN"/>
    <property type="match status" value="1"/>
</dbReference>